<evidence type="ECO:0000313" key="2">
    <source>
        <dbReference type="WBParaSite" id="EEL_0000259501-mRNA-1"/>
    </source>
</evidence>
<sequence>MACCSVQPRKILKEAYRLLHNFDRQRRLELFCNEQKRQAAVYEKKVEKVLKCVTPKVLEVFWTIESESDSNPMKVLMNRNISTFRDCMKHISRLRTDRMALAYASGSYKSVLEKLSDNGKMIPLDYNCQDKHHANAVNMAYWRTCAFLIGAVIEQAFAVDVQLVGPSKANYYSGRFEYIARIRNLQNWIPNSENLFALTEKAVGEYITKALVFEPLLVSLEFAMDLFDSNIWKQKLVYEMKHETENGEQGVIIYRMGDFVDITYGPLIPCTSHIDKFALTKVEHEDSEYRFIGVSVPKELKCSSYSWDLICNASVMPPVKQRKLLKASSEHPVLTYFG</sequence>
<accession>A0A0R3RM85</accession>
<dbReference type="GO" id="GO:0000166">
    <property type="term" value="F:nucleotide binding"/>
    <property type="evidence" value="ECO:0007669"/>
    <property type="project" value="InterPro"/>
</dbReference>
<keyword evidence="1" id="KW-1185">Reference proteome</keyword>
<dbReference type="Gene3D" id="3.30.980.10">
    <property type="entry name" value="Threonyl-trna Synthetase, Chain A, domain 2"/>
    <property type="match status" value="1"/>
</dbReference>
<organism evidence="1 2">
    <name type="scientific">Elaeophora elaphi</name>
    <dbReference type="NCBI Taxonomy" id="1147741"/>
    <lineage>
        <taxon>Eukaryota</taxon>
        <taxon>Metazoa</taxon>
        <taxon>Ecdysozoa</taxon>
        <taxon>Nematoda</taxon>
        <taxon>Chromadorea</taxon>
        <taxon>Rhabditida</taxon>
        <taxon>Spirurina</taxon>
        <taxon>Spiruromorpha</taxon>
        <taxon>Filarioidea</taxon>
        <taxon>Onchocercidae</taxon>
        <taxon>Elaeophora</taxon>
    </lineage>
</organism>
<dbReference type="InterPro" id="IPR018163">
    <property type="entry name" value="Thr/Ala-tRNA-synth_IIc_edit"/>
</dbReference>
<reference evidence="2" key="1">
    <citation type="submission" date="2017-02" db="UniProtKB">
        <authorList>
            <consortium name="WormBaseParasite"/>
        </authorList>
    </citation>
    <scope>IDENTIFICATION</scope>
</reference>
<dbReference type="WBParaSite" id="EEL_0000259501-mRNA-1">
    <property type="protein sequence ID" value="EEL_0000259501-mRNA-1"/>
    <property type="gene ID" value="EEL_0000259501"/>
</dbReference>
<name>A0A0R3RM85_9BILA</name>
<evidence type="ECO:0000313" key="1">
    <source>
        <dbReference type="Proteomes" id="UP000050640"/>
    </source>
</evidence>
<dbReference type="AlphaFoldDB" id="A0A0R3RM85"/>
<dbReference type="SUPFAM" id="SSF55186">
    <property type="entry name" value="ThrRS/AlaRS common domain"/>
    <property type="match status" value="1"/>
</dbReference>
<dbReference type="STRING" id="1147741.A0A0R3RM85"/>
<proteinExistence type="predicted"/>
<dbReference type="Proteomes" id="UP000050640">
    <property type="component" value="Unplaced"/>
</dbReference>
<protein>
    <submittedName>
        <fullName evidence="2">39S ribosomal protein L39, mitochondrial</fullName>
    </submittedName>
</protein>